<proteinExistence type="predicted"/>
<feature type="region of interest" description="Disordered" evidence="1">
    <location>
        <begin position="125"/>
        <end position="184"/>
    </location>
</feature>
<evidence type="ECO:0000313" key="4">
    <source>
        <dbReference type="Proteomes" id="UP000284375"/>
    </source>
</evidence>
<accession>A0A423W9Z9</accession>
<name>A0A423W9Z9_CYTCH</name>
<evidence type="ECO:0000256" key="1">
    <source>
        <dbReference type="SAM" id="MobiDB-lite"/>
    </source>
</evidence>
<keyword evidence="2" id="KW-0812">Transmembrane</keyword>
<dbReference type="Proteomes" id="UP000284375">
    <property type="component" value="Unassembled WGS sequence"/>
</dbReference>
<evidence type="ECO:0000256" key="2">
    <source>
        <dbReference type="SAM" id="Phobius"/>
    </source>
</evidence>
<organism evidence="3 4">
    <name type="scientific">Cytospora chrysosperma</name>
    <name type="common">Cytospora canker fungus</name>
    <name type="synonym">Sphaeria chrysosperma</name>
    <dbReference type="NCBI Taxonomy" id="252740"/>
    <lineage>
        <taxon>Eukaryota</taxon>
        <taxon>Fungi</taxon>
        <taxon>Dikarya</taxon>
        <taxon>Ascomycota</taxon>
        <taxon>Pezizomycotina</taxon>
        <taxon>Sordariomycetes</taxon>
        <taxon>Sordariomycetidae</taxon>
        <taxon>Diaporthales</taxon>
        <taxon>Cytosporaceae</taxon>
        <taxon>Cytospora</taxon>
    </lineage>
</organism>
<keyword evidence="2" id="KW-0472">Membrane</keyword>
<feature type="transmembrane region" description="Helical" evidence="2">
    <location>
        <begin position="71"/>
        <end position="92"/>
    </location>
</feature>
<sequence length="184" mass="19807">MGRLHPRDMTTPPAARAAMASLAKTTTTFPSDNLLRRGLKIVRSTLISPRCVSNAQMNTCEKPAQSTNENLGVMVGGGVIAFIVVIIILVLLHFRRNRREVEEFANDRHELADYGLDDVPAKKGGMGASARHIPSPAPNVPPNQLSAKQLADMQNPFGAGAEMSDVDKPGRGSPPPKYPDAVKM</sequence>
<dbReference type="AlphaFoldDB" id="A0A423W9Z9"/>
<evidence type="ECO:0000313" key="3">
    <source>
        <dbReference type="EMBL" id="ROW00148.1"/>
    </source>
</evidence>
<dbReference type="EMBL" id="LJZO01000009">
    <property type="protein sequence ID" value="ROW00148.1"/>
    <property type="molecule type" value="Genomic_DNA"/>
</dbReference>
<dbReference type="OrthoDB" id="5125452at2759"/>
<keyword evidence="4" id="KW-1185">Reference proteome</keyword>
<keyword evidence="2" id="KW-1133">Transmembrane helix</keyword>
<protein>
    <submittedName>
        <fullName evidence="3">Uncharacterized protein</fullName>
    </submittedName>
</protein>
<gene>
    <name evidence="3" type="ORF">VSDG_03588</name>
</gene>
<comment type="caution">
    <text evidence="3">The sequence shown here is derived from an EMBL/GenBank/DDBJ whole genome shotgun (WGS) entry which is preliminary data.</text>
</comment>
<reference evidence="3 4" key="1">
    <citation type="submission" date="2015-09" db="EMBL/GenBank/DDBJ databases">
        <title>Host preference determinants of Valsa canker pathogens revealed by comparative genomics.</title>
        <authorList>
            <person name="Yin Z."/>
            <person name="Huang L."/>
        </authorList>
    </citation>
    <scope>NUCLEOTIDE SEQUENCE [LARGE SCALE GENOMIC DNA]</scope>
    <source>
        <strain evidence="3 4">YSFL</strain>
    </source>
</reference>